<dbReference type="Proteomes" id="UP000620124">
    <property type="component" value="Unassembled WGS sequence"/>
</dbReference>
<keyword evidence="3" id="KW-1185">Reference proteome</keyword>
<proteinExistence type="predicted"/>
<accession>A0A8H6Z0W8</accession>
<sequence>MPRFRAQLPTARMGLSSLQSFHHARERATYAFVPPRDRFLDRNYGREARMGRNGGGGEGAHGGQMTEVEDAGRSGEAVSTALCLFASTLSGAPQHVPHPRPLTFPGISYIRFVDVLPSIRSFPSNSHSSLARPLRIIIILALRRNYLALTVYVAQSCGRSFVNVIPVSSTDDPPTFVQSYWLEAASALKGQTSPTKI</sequence>
<dbReference type="EMBL" id="JACAZI010000002">
    <property type="protein sequence ID" value="KAF7368389.1"/>
    <property type="molecule type" value="Genomic_DNA"/>
</dbReference>
<evidence type="ECO:0000256" key="1">
    <source>
        <dbReference type="SAM" id="MobiDB-lite"/>
    </source>
</evidence>
<gene>
    <name evidence="2" type="ORF">MVEN_00160800</name>
</gene>
<reference evidence="2" key="1">
    <citation type="submission" date="2020-05" db="EMBL/GenBank/DDBJ databases">
        <title>Mycena genomes resolve the evolution of fungal bioluminescence.</title>
        <authorList>
            <person name="Tsai I.J."/>
        </authorList>
    </citation>
    <scope>NUCLEOTIDE SEQUENCE</scope>
    <source>
        <strain evidence="2">CCC161011</strain>
    </source>
</reference>
<organism evidence="2 3">
    <name type="scientific">Mycena venus</name>
    <dbReference type="NCBI Taxonomy" id="2733690"/>
    <lineage>
        <taxon>Eukaryota</taxon>
        <taxon>Fungi</taxon>
        <taxon>Dikarya</taxon>
        <taxon>Basidiomycota</taxon>
        <taxon>Agaricomycotina</taxon>
        <taxon>Agaricomycetes</taxon>
        <taxon>Agaricomycetidae</taxon>
        <taxon>Agaricales</taxon>
        <taxon>Marasmiineae</taxon>
        <taxon>Mycenaceae</taxon>
        <taxon>Mycena</taxon>
    </lineage>
</organism>
<name>A0A8H6Z0W8_9AGAR</name>
<feature type="region of interest" description="Disordered" evidence="1">
    <location>
        <begin position="47"/>
        <end position="71"/>
    </location>
</feature>
<evidence type="ECO:0000313" key="3">
    <source>
        <dbReference type="Proteomes" id="UP000620124"/>
    </source>
</evidence>
<dbReference type="AlphaFoldDB" id="A0A8H6Z0W8"/>
<feature type="compositionally biased region" description="Gly residues" evidence="1">
    <location>
        <begin position="52"/>
        <end position="62"/>
    </location>
</feature>
<evidence type="ECO:0000313" key="2">
    <source>
        <dbReference type="EMBL" id="KAF7368389.1"/>
    </source>
</evidence>
<comment type="caution">
    <text evidence="2">The sequence shown here is derived from an EMBL/GenBank/DDBJ whole genome shotgun (WGS) entry which is preliminary data.</text>
</comment>
<protein>
    <submittedName>
        <fullName evidence="2">Uncharacterized protein</fullName>
    </submittedName>
</protein>